<dbReference type="Proteomes" id="UP000286931">
    <property type="component" value="Unassembled WGS sequence"/>
</dbReference>
<dbReference type="AlphaFoldDB" id="A0A401Z1G4"/>
<evidence type="ECO:0000313" key="2">
    <source>
        <dbReference type="Proteomes" id="UP000286931"/>
    </source>
</evidence>
<comment type="caution">
    <text evidence="1">The sequence shown here is derived from an EMBL/GenBank/DDBJ whole genome shotgun (WGS) entry which is preliminary data.</text>
</comment>
<evidence type="ECO:0000313" key="1">
    <source>
        <dbReference type="EMBL" id="GCE00667.1"/>
    </source>
</evidence>
<keyword evidence="2" id="KW-1185">Reference proteome</keyword>
<accession>A0A401Z1G4</accession>
<protein>
    <submittedName>
        <fullName evidence="1">Uncharacterized protein</fullName>
    </submittedName>
</protein>
<sequence>MGSTVTKPKIKRAMYYVVSLIYATPGELRLSGATLQARLVDRAHGSHESLYGVALPHWPNILDPMHSDNRGARQYVRNTCKAQ</sequence>
<reference evidence="1 2" key="1">
    <citation type="submission" date="2018-12" db="EMBL/GenBank/DDBJ databases">
        <title>Draft genome sequence of Embleya hyalina NBRC 13850T.</title>
        <authorList>
            <person name="Komaki H."/>
            <person name="Hosoyama A."/>
            <person name="Kimura A."/>
            <person name="Ichikawa N."/>
            <person name="Tamura T."/>
        </authorList>
    </citation>
    <scope>NUCLEOTIDE SEQUENCE [LARGE SCALE GENOMIC DNA]</scope>
    <source>
        <strain evidence="1 2">NBRC 13850</strain>
    </source>
</reference>
<dbReference type="EMBL" id="BIFH01000041">
    <property type="protein sequence ID" value="GCE00667.1"/>
    <property type="molecule type" value="Genomic_DNA"/>
</dbReference>
<name>A0A401Z1G4_9ACTN</name>
<organism evidence="1 2">
    <name type="scientific">Embleya hyalina</name>
    <dbReference type="NCBI Taxonomy" id="516124"/>
    <lineage>
        <taxon>Bacteria</taxon>
        <taxon>Bacillati</taxon>
        <taxon>Actinomycetota</taxon>
        <taxon>Actinomycetes</taxon>
        <taxon>Kitasatosporales</taxon>
        <taxon>Streptomycetaceae</taxon>
        <taxon>Embleya</taxon>
    </lineage>
</organism>
<gene>
    <name evidence="1" type="ORF">EHYA_08393</name>
</gene>
<proteinExistence type="predicted"/>